<feature type="domain" description="OmpA-like" evidence="13">
    <location>
        <begin position="197"/>
        <end position="315"/>
    </location>
</feature>
<dbReference type="Proteomes" id="UP000095131">
    <property type="component" value="Unassembled WGS sequence"/>
</dbReference>
<dbReference type="Gene3D" id="3.30.1330.60">
    <property type="entry name" value="OmpA-like domain"/>
    <property type="match status" value="1"/>
</dbReference>
<dbReference type="Gene3D" id="2.40.160.20">
    <property type="match status" value="1"/>
</dbReference>
<dbReference type="InterPro" id="IPR036737">
    <property type="entry name" value="OmpA-like_sf"/>
</dbReference>
<evidence type="ECO:0000259" key="13">
    <source>
        <dbReference type="PROSITE" id="PS51123"/>
    </source>
</evidence>
<dbReference type="Pfam" id="PF01389">
    <property type="entry name" value="OmpA_membrane"/>
    <property type="match status" value="1"/>
</dbReference>
<name>A0A1E3WQP7_9VIBR</name>
<evidence type="ECO:0000256" key="8">
    <source>
        <dbReference type="ARBA" id="ARBA00023136"/>
    </source>
</evidence>
<keyword evidence="9" id="KW-0998">Cell outer membrane</keyword>
<dbReference type="AlphaFoldDB" id="A0A1E3WQP7"/>
<dbReference type="PROSITE" id="PS51123">
    <property type="entry name" value="OMPA_2"/>
    <property type="match status" value="1"/>
</dbReference>
<dbReference type="OrthoDB" id="9782229at2"/>
<feature type="region of interest" description="Disordered" evidence="11">
    <location>
        <begin position="282"/>
        <end position="304"/>
    </location>
</feature>
<evidence type="ECO:0000256" key="9">
    <source>
        <dbReference type="ARBA" id="ARBA00023237"/>
    </source>
</evidence>
<comment type="similarity">
    <text evidence="2">Belongs to the outer membrane OOP (TC 1.B.6) superfamily. OmpA family.</text>
</comment>
<dbReference type="GO" id="GO:0046930">
    <property type="term" value="C:pore complex"/>
    <property type="evidence" value="ECO:0007669"/>
    <property type="project" value="UniProtKB-KW"/>
</dbReference>
<keyword evidence="7" id="KW-0626">Porin</keyword>
<dbReference type="InterPro" id="IPR011250">
    <property type="entry name" value="OMP/PagP_B-barrel"/>
</dbReference>
<dbReference type="PRINTS" id="PR01021">
    <property type="entry name" value="OMPADOMAIN"/>
</dbReference>
<keyword evidence="8 10" id="KW-0472">Membrane</keyword>
<keyword evidence="12" id="KW-0732">Signal</keyword>
<dbReference type="GO" id="GO:0015288">
    <property type="term" value="F:porin activity"/>
    <property type="evidence" value="ECO:0007669"/>
    <property type="project" value="UniProtKB-KW"/>
</dbReference>
<dbReference type="Pfam" id="PF00691">
    <property type="entry name" value="OmpA"/>
    <property type="match status" value="1"/>
</dbReference>
<dbReference type="GO" id="GO:0009279">
    <property type="term" value="C:cell outer membrane"/>
    <property type="evidence" value="ECO:0007669"/>
    <property type="project" value="UniProtKB-SubCell"/>
</dbReference>
<sequence length="320" mass="34377">MKKLAVVISASLMVASNVAMAEPYLGLKAGYSWLNDECKTNFVCDDDDSASAGIFGGYEFNDYLALEAGYDYLGKFTGAGLPDRSVGAFTLAPKLSVGLTDALDLYGKFGGAYVNYGSKDDASFLGALGLEYDVMENGSVRLEYQAITDINNDIVRAFANSATIGFAYKFGGSEEAAPEPVAEEVMVVEEVAEVVVMTKTYEATLLDTETFALNSSELKPESASKLDELVAVLNEYPQAKVSIVGYTDSSGAAEYNQALSEKRAQAVANVLAERGIATDRMTVSGEGENDPIADNSTREGRAQNRRVEITVPEFEYQVQQ</sequence>
<dbReference type="InterPro" id="IPR000498">
    <property type="entry name" value="OmpA-like_TM_dom"/>
</dbReference>
<accession>A0A1E3WQP7</accession>
<dbReference type="SUPFAM" id="SSF56925">
    <property type="entry name" value="OMPA-like"/>
    <property type="match status" value="1"/>
</dbReference>
<protein>
    <submittedName>
        <fullName evidence="14">Peptidoglycan-binding protein ArfA</fullName>
    </submittedName>
</protein>
<gene>
    <name evidence="14" type="ORF">VSF3289_02374</name>
</gene>
<keyword evidence="4" id="KW-1134">Transmembrane beta strand</keyword>
<dbReference type="PANTHER" id="PTHR30329">
    <property type="entry name" value="STATOR ELEMENT OF FLAGELLAR MOTOR COMPLEX"/>
    <property type="match status" value="1"/>
</dbReference>
<dbReference type="InterPro" id="IPR006665">
    <property type="entry name" value="OmpA-like"/>
</dbReference>
<keyword evidence="3" id="KW-0813">Transport</keyword>
<evidence type="ECO:0000256" key="2">
    <source>
        <dbReference type="ARBA" id="ARBA00005710"/>
    </source>
</evidence>
<dbReference type="InterPro" id="IPR050330">
    <property type="entry name" value="Bact_OuterMem_StrucFunc"/>
</dbReference>
<evidence type="ECO:0000256" key="4">
    <source>
        <dbReference type="ARBA" id="ARBA00022452"/>
    </source>
</evidence>
<dbReference type="PATRIC" id="fig|45658.8.peg.2370"/>
<evidence type="ECO:0000256" key="5">
    <source>
        <dbReference type="ARBA" id="ARBA00022692"/>
    </source>
</evidence>
<evidence type="ECO:0000313" key="14">
    <source>
        <dbReference type="EMBL" id="ODS12086.1"/>
    </source>
</evidence>
<evidence type="ECO:0000256" key="10">
    <source>
        <dbReference type="PROSITE-ProRule" id="PRU00473"/>
    </source>
</evidence>
<dbReference type="PANTHER" id="PTHR30329:SF21">
    <property type="entry name" value="LIPOPROTEIN YIAD-RELATED"/>
    <property type="match status" value="1"/>
</dbReference>
<comment type="caution">
    <text evidence="14">The sequence shown here is derived from an EMBL/GenBank/DDBJ whole genome shotgun (WGS) entry which is preliminary data.</text>
</comment>
<dbReference type="RefSeq" id="WP_069446990.1">
    <property type="nucleotide sequence ID" value="NZ_MDCJ01000002.1"/>
</dbReference>
<evidence type="ECO:0000256" key="6">
    <source>
        <dbReference type="ARBA" id="ARBA00023065"/>
    </source>
</evidence>
<reference evidence="14 15" key="1">
    <citation type="submission" date="2016-08" db="EMBL/GenBank/DDBJ databases">
        <title>Genome sequencing of Vibrio scophthalmi strain FP3289, an isolated from Paralichthys olivaceus.</title>
        <authorList>
            <person name="Han H.-J."/>
        </authorList>
    </citation>
    <scope>NUCLEOTIDE SEQUENCE [LARGE SCALE GENOMIC DNA]</scope>
    <source>
        <strain evidence="14 15">FP3289</strain>
    </source>
</reference>
<dbReference type="InterPro" id="IPR006664">
    <property type="entry name" value="OMP_bac"/>
</dbReference>
<evidence type="ECO:0000256" key="3">
    <source>
        <dbReference type="ARBA" id="ARBA00022448"/>
    </source>
</evidence>
<dbReference type="PRINTS" id="PR01023">
    <property type="entry name" value="NAFLGMOTY"/>
</dbReference>
<keyword evidence="6" id="KW-0406">Ion transport</keyword>
<evidence type="ECO:0000313" key="15">
    <source>
        <dbReference type="Proteomes" id="UP000095131"/>
    </source>
</evidence>
<evidence type="ECO:0000256" key="11">
    <source>
        <dbReference type="SAM" id="MobiDB-lite"/>
    </source>
</evidence>
<proteinExistence type="inferred from homology"/>
<comment type="subcellular location">
    <subcellularLocation>
        <location evidence="1">Cell outer membrane</location>
        <topology evidence="1">Multi-pass membrane protein</topology>
    </subcellularLocation>
</comment>
<dbReference type="CDD" id="cd07185">
    <property type="entry name" value="OmpA_C-like"/>
    <property type="match status" value="1"/>
</dbReference>
<evidence type="ECO:0000256" key="1">
    <source>
        <dbReference type="ARBA" id="ARBA00004571"/>
    </source>
</evidence>
<evidence type="ECO:0000256" key="7">
    <source>
        <dbReference type="ARBA" id="ARBA00023114"/>
    </source>
</evidence>
<dbReference type="SUPFAM" id="SSF103088">
    <property type="entry name" value="OmpA-like"/>
    <property type="match status" value="1"/>
</dbReference>
<feature type="signal peptide" evidence="12">
    <location>
        <begin position="1"/>
        <end position="21"/>
    </location>
</feature>
<dbReference type="GO" id="GO:0006811">
    <property type="term" value="P:monoatomic ion transport"/>
    <property type="evidence" value="ECO:0007669"/>
    <property type="project" value="UniProtKB-KW"/>
</dbReference>
<keyword evidence="5" id="KW-0812">Transmembrane</keyword>
<feature type="chain" id="PRO_5009139688" evidence="12">
    <location>
        <begin position="22"/>
        <end position="320"/>
    </location>
</feature>
<dbReference type="EMBL" id="MDCJ01000002">
    <property type="protein sequence ID" value="ODS12086.1"/>
    <property type="molecule type" value="Genomic_DNA"/>
</dbReference>
<evidence type="ECO:0000256" key="12">
    <source>
        <dbReference type="SAM" id="SignalP"/>
    </source>
</evidence>
<organism evidence="14 15">
    <name type="scientific">Vibrio scophthalmi</name>
    <dbReference type="NCBI Taxonomy" id="45658"/>
    <lineage>
        <taxon>Bacteria</taxon>
        <taxon>Pseudomonadati</taxon>
        <taxon>Pseudomonadota</taxon>
        <taxon>Gammaproteobacteria</taxon>
        <taxon>Vibrionales</taxon>
        <taxon>Vibrionaceae</taxon>
        <taxon>Vibrio</taxon>
    </lineage>
</organism>